<name>A0A835IHF8_9MAGN</name>
<dbReference type="InterPro" id="IPR050173">
    <property type="entry name" value="ABC_transporter_C-like"/>
</dbReference>
<dbReference type="InterPro" id="IPR027417">
    <property type="entry name" value="P-loop_NTPase"/>
</dbReference>
<dbReference type="SUPFAM" id="SSF52058">
    <property type="entry name" value="L domain-like"/>
    <property type="match status" value="1"/>
</dbReference>
<organism evidence="3 4">
    <name type="scientific">Coptis chinensis</name>
    <dbReference type="NCBI Taxonomy" id="261450"/>
    <lineage>
        <taxon>Eukaryota</taxon>
        <taxon>Viridiplantae</taxon>
        <taxon>Streptophyta</taxon>
        <taxon>Embryophyta</taxon>
        <taxon>Tracheophyta</taxon>
        <taxon>Spermatophyta</taxon>
        <taxon>Magnoliopsida</taxon>
        <taxon>Ranunculales</taxon>
        <taxon>Ranunculaceae</taxon>
        <taxon>Coptidoideae</taxon>
        <taxon>Coptis</taxon>
    </lineage>
</organism>
<dbReference type="InterPro" id="IPR032675">
    <property type="entry name" value="LRR_dom_sf"/>
</dbReference>
<dbReference type="GO" id="GO:0005524">
    <property type="term" value="F:ATP binding"/>
    <property type="evidence" value="ECO:0007669"/>
    <property type="project" value="UniProtKB-KW"/>
</dbReference>
<keyword evidence="2" id="KW-0067">ATP-binding</keyword>
<sequence length="265" mass="28712">MSRLNLVISKSSRATSLLPSLLELRLAGCGLTEIPLTPENLTSLVVLDLSTNWLEGSLPKAKDAYLVIQAGEEIFDLQEEQEHRTLVGPGGKPLENASIVPAVVPPSSPDAVIEQPPVSHELDTTVINAAEPTSGDPGSSQVLDALGRHYQHYRGNQVYLHLFHITTARQNAIIIQFASAEIAALLPTIVARCARMKTGRKIRSGMAIAVDAHTSTQLFEECLLGILRHKTIIDVTHQVEFLPAADLLLVMQNGRVAHAGKFEES</sequence>
<gene>
    <name evidence="3" type="ORF">IFM89_039008</name>
</gene>
<evidence type="ECO:0000256" key="2">
    <source>
        <dbReference type="ARBA" id="ARBA00022840"/>
    </source>
</evidence>
<proteinExistence type="predicted"/>
<reference evidence="3 4" key="1">
    <citation type="submission" date="2020-10" db="EMBL/GenBank/DDBJ databases">
        <title>The Coptis chinensis genome and diversification of protoberbering-type alkaloids.</title>
        <authorList>
            <person name="Wang B."/>
            <person name="Shu S."/>
            <person name="Song C."/>
            <person name="Liu Y."/>
        </authorList>
    </citation>
    <scope>NUCLEOTIDE SEQUENCE [LARGE SCALE GENOMIC DNA]</scope>
    <source>
        <strain evidence="3">HL-2020</strain>
        <tissue evidence="3">Leaf</tissue>
    </source>
</reference>
<keyword evidence="1" id="KW-0547">Nucleotide-binding</keyword>
<dbReference type="Gene3D" id="3.40.50.300">
    <property type="entry name" value="P-loop containing nucleotide triphosphate hydrolases"/>
    <property type="match status" value="1"/>
</dbReference>
<evidence type="ECO:0000313" key="3">
    <source>
        <dbReference type="EMBL" id="KAF9617826.1"/>
    </source>
</evidence>
<accession>A0A835IHF8</accession>
<dbReference type="Proteomes" id="UP000631114">
    <property type="component" value="Unassembled WGS sequence"/>
</dbReference>
<keyword evidence="4" id="KW-1185">Reference proteome</keyword>
<dbReference type="PANTHER" id="PTHR24223">
    <property type="entry name" value="ATP-BINDING CASSETTE SUB-FAMILY C"/>
    <property type="match status" value="1"/>
</dbReference>
<dbReference type="PANTHER" id="PTHR24223:SF165">
    <property type="entry name" value="ABC TRANSPORTER C FAMILY MEMBER 15-RELATED"/>
    <property type="match status" value="1"/>
</dbReference>
<protein>
    <submittedName>
        <fullName evidence="3">Uncharacterized protein</fullName>
    </submittedName>
</protein>
<evidence type="ECO:0000256" key="1">
    <source>
        <dbReference type="ARBA" id="ARBA00022741"/>
    </source>
</evidence>
<dbReference type="GO" id="GO:0042626">
    <property type="term" value="F:ATPase-coupled transmembrane transporter activity"/>
    <property type="evidence" value="ECO:0007669"/>
    <property type="project" value="TreeGrafter"/>
</dbReference>
<dbReference type="SUPFAM" id="SSF52540">
    <property type="entry name" value="P-loop containing nucleoside triphosphate hydrolases"/>
    <property type="match status" value="1"/>
</dbReference>
<evidence type="ECO:0000313" key="4">
    <source>
        <dbReference type="Proteomes" id="UP000631114"/>
    </source>
</evidence>
<comment type="caution">
    <text evidence="3">The sequence shown here is derived from an EMBL/GenBank/DDBJ whole genome shotgun (WGS) entry which is preliminary data.</text>
</comment>
<dbReference type="AlphaFoldDB" id="A0A835IHF8"/>
<dbReference type="GO" id="GO:0016020">
    <property type="term" value="C:membrane"/>
    <property type="evidence" value="ECO:0007669"/>
    <property type="project" value="TreeGrafter"/>
</dbReference>
<dbReference type="Gene3D" id="3.80.10.10">
    <property type="entry name" value="Ribonuclease Inhibitor"/>
    <property type="match status" value="1"/>
</dbReference>
<dbReference type="OrthoDB" id="6500128at2759"/>
<dbReference type="EMBL" id="JADFTS010000003">
    <property type="protein sequence ID" value="KAF9617826.1"/>
    <property type="molecule type" value="Genomic_DNA"/>
</dbReference>